<dbReference type="AlphaFoldDB" id="A0A9P1H7J0"/>
<dbReference type="Proteomes" id="UP000838763">
    <property type="component" value="Unassembled WGS sequence"/>
</dbReference>
<organism evidence="1 2">
    <name type="scientific">Parascedosporium putredinis</name>
    <dbReference type="NCBI Taxonomy" id="1442378"/>
    <lineage>
        <taxon>Eukaryota</taxon>
        <taxon>Fungi</taxon>
        <taxon>Dikarya</taxon>
        <taxon>Ascomycota</taxon>
        <taxon>Pezizomycotina</taxon>
        <taxon>Sordariomycetes</taxon>
        <taxon>Hypocreomycetidae</taxon>
        <taxon>Microascales</taxon>
        <taxon>Microascaceae</taxon>
        <taxon>Parascedosporium</taxon>
    </lineage>
</organism>
<gene>
    <name evidence="1" type="ORF">PPNO1_LOCUS6485</name>
</gene>
<accession>A0A9P1H7J0</accession>
<reference evidence="1" key="1">
    <citation type="submission" date="2022-11" db="EMBL/GenBank/DDBJ databases">
        <authorList>
            <person name="Scott C."/>
            <person name="Bruce N."/>
        </authorList>
    </citation>
    <scope>NUCLEOTIDE SEQUENCE</scope>
</reference>
<name>A0A9P1H7J0_9PEZI</name>
<keyword evidence="2" id="KW-1185">Reference proteome</keyword>
<proteinExistence type="predicted"/>
<sequence>MLDRACAQATKFKSWYSLSFAHLTKADLYLRWSRYDSAEAEVALARSTLNQSGGYASISWTSGIVSYRASSVAILQRNQELAIDEAKSAIAIGQLYNMAPGARARFSHLLMKAYLMSPERYGKKRKRLGERTSD</sequence>
<dbReference type="EMBL" id="CALLCH030000015">
    <property type="protein sequence ID" value="CAI4216841.1"/>
    <property type="molecule type" value="Genomic_DNA"/>
</dbReference>
<evidence type="ECO:0000313" key="2">
    <source>
        <dbReference type="Proteomes" id="UP000838763"/>
    </source>
</evidence>
<comment type="caution">
    <text evidence="1">The sequence shown here is derived from an EMBL/GenBank/DDBJ whole genome shotgun (WGS) entry which is preliminary data.</text>
</comment>
<evidence type="ECO:0000313" key="1">
    <source>
        <dbReference type="EMBL" id="CAI4216841.1"/>
    </source>
</evidence>
<protein>
    <submittedName>
        <fullName evidence="1">Uncharacterized protein</fullName>
    </submittedName>
</protein>
<dbReference type="OrthoDB" id="4748888at2759"/>